<keyword evidence="3 7" id="KW-0808">Transferase</keyword>
<evidence type="ECO:0000256" key="1">
    <source>
        <dbReference type="ARBA" id="ARBA00022555"/>
    </source>
</evidence>
<dbReference type="InterPro" id="IPR033671">
    <property type="entry name" value="TrmH"/>
</dbReference>
<reference evidence="9 10" key="1">
    <citation type="journal article" date="2010" name="J. Bacteriol.">
        <title>The complete genome sequence of Croceibacter atlanticus HTCC2559T.</title>
        <authorList>
            <person name="Oh H.M."/>
            <person name="Kang I."/>
            <person name="Ferriera S."/>
            <person name="Giovannoni S.J."/>
            <person name="Cho J.C."/>
        </authorList>
    </citation>
    <scope>NUCLEOTIDE SEQUENCE [LARGE SCALE GENOMIC DNA]</scope>
    <source>
        <strain evidence="10">ATCC BAA-628 / HTCC2559 / KCTC 12090</strain>
    </source>
</reference>
<dbReference type="Pfam" id="PF00588">
    <property type="entry name" value="SpoU_methylase"/>
    <property type="match status" value="1"/>
</dbReference>
<dbReference type="Proteomes" id="UP000002297">
    <property type="component" value="Chromosome"/>
</dbReference>
<evidence type="ECO:0000256" key="6">
    <source>
        <dbReference type="ARBA" id="ARBA00022884"/>
    </source>
</evidence>
<dbReference type="InterPro" id="IPR029028">
    <property type="entry name" value="Alpha/beta_knot_MTases"/>
</dbReference>
<keyword evidence="1 7" id="KW-0820">tRNA-binding</keyword>
<evidence type="ECO:0000313" key="10">
    <source>
        <dbReference type="Proteomes" id="UP000002297"/>
    </source>
</evidence>
<proteinExistence type="inferred from homology"/>
<dbReference type="GO" id="GO:0141100">
    <property type="term" value="F:tRNA (guanine(18)-2'-O)-methyltransferase activity"/>
    <property type="evidence" value="ECO:0007669"/>
    <property type="project" value="UniProtKB-UniRule"/>
</dbReference>
<dbReference type="eggNOG" id="COG0566">
    <property type="taxonomic scope" value="Bacteria"/>
</dbReference>
<feature type="binding site" evidence="7">
    <location>
        <position position="174"/>
    </location>
    <ligand>
        <name>S-adenosyl-L-methionine</name>
        <dbReference type="ChEBI" id="CHEBI:59789"/>
    </ligand>
</feature>
<keyword evidence="4 7" id="KW-0949">S-adenosyl-L-methionine</keyword>
<comment type="function">
    <text evidence="7">Catalyzes the 2'-O methylation of guanosine at position 18 in tRNA.</text>
</comment>
<feature type="domain" description="tRNA/rRNA methyltransferase SpoU type" evidence="8">
    <location>
        <begin position="46"/>
        <end position="184"/>
    </location>
</feature>
<dbReference type="CDD" id="cd18092">
    <property type="entry name" value="SpoU-like_TrmH"/>
    <property type="match status" value="1"/>
</dbReference>
<comment type="catalytic activity">
    <reaction evidence="7">
        <text>guanosine(18) in tRNA + S-adenosyl-L-methionine = 2'-O-methylguanosine(18) in tRNA + S-adenosyl-L-homocysteine + H(+)</text>
        <dbReference type="Rhea" id="RHEA:20077"/>
        <dbReference type="Rhea" id="RHEA-COMP:10190"/>
        <dbReference type="Rhea" id="RHEA-COMP:10192"/>
        <dbReference type="ChEBI" id="CHEBI:15378"/>
        <dbReference type="ChEBI" id="CHEBI:57856"/>
        <dbReference type="ChEBI" id="CHEBI:59789"/>
        <dbReference type="ChEBI" id="CHEBI:74269"/>
        <dbReference type="ChEBI" id="CHEBI:74445"/>
        <dbReference type="EC" id="2.1.1.34"/>
    </reaction>
</comment>
<protein>
    <recommendedName>
        <fullName evidence="7">tRNA (guanosine(18)-2'-O)-methyltransferase</fullName>
        <ecNumber evidence="7">2.1.1.34</ecNumber>
    </recommendedName>
    <alternativeName>
        <fullName evidence="7">tRNA [Gm18] methyltransferase</fullName>
    </alternativeName>
</protein>
<dbReference type="EMBL" id="CP002046">
    <property type="protein sequence ID" value="EAP86735.1"/>
    <property type="molecule type" value="Genomic_DNA"/>
</dbReference>
<dbReference type="InterPro" id="IPR029026">
    <property type="entry name" value="tRNA_m1G_MTases_N"/>
</dbReference>
<feature type="binding site" evidence="7">
    <location>
        <position position="165"/>
    </location>
    <ligand>
        <name>S-adenosyl-L-methionine</name>
        <dbReference type="ChEBI" id="CHEBI:59789"/>
    </ligand>
</feature>
<keyword evidence="2 7" id="KW-0489">Methyltransferase</keyword>
<keyword evidence="6 7" id="KW-0694">RNA-binding</keyword>
<evidence type="ECO:0000256" key="4">
    <source>
        <dbReference type="ARBA" id="ARBA00022691"/>
    </source>
</evidence>
<sequence length="238" mass="27609">MPCNKVIILYFAVMRDQKLLDYLQSYLTPRRQELFKKVLSQRTNHFTVATEDVYQLHNTSAVIRSCDVFGVQNVHIIEEQNAKKIDREIAMGAQKWVTINRYHSVQDSIKSLKEKGYQIVATSPHIESHNLRDFDVTKPSAIFFGTEKDGLSEEVLNQADSYIKIPMVGFTESLNISVSAAIILQHITNELKQSEVDWKLTDEEFFDTQLLWTKNTIKSSDKIIERYYEKEDIKKADL</sequence>
<evidence type="ECO:0000256" key="3">
    <source>
        <dbReference type="ARBA" id="ARBA00022679"/>
    </source>
</evidence>
<dbReference type="AlphaFoldDB" id="A3UA99"/>
<keyword evidence="5 7" id="KW-0819">tRNA processing</keyword>
<dbReference type="HAMAP" id="MF_02060">
    <property type="entry name" value="tRNA_methyltr_TrmH"/>
    <property type="match status" value="1"/>
</dbReference>
<dbReference type="Gene3D" id="3.40.1280.10">
    <property type="match status" value="1"/>
</dbReference>
<dbReference type="SUPFAM" id="SSF75217">
    <property type="entry name" value="alpha/beta knot"/>
    <property type="match status" value="1"/>
</dbReference>
<dbReference type="PANTHER" id="PTHR43453">
    <property type="entry name" value="RRNA METHYLASE-LIKE"/>
    <property type="match status" value="1"/>
</dbReference>
<organism evidence="9 10">
    <name type="scientific">Croceibacter atlanticus (strain ATCC BAA-628 / JCM 21780 / CIP 108009 / IAM 15332 / KCTC 12090 / HTCC2559)</name>
    <dbReference type="NCBI Taxonomy" id="216432"/>
    <lineage>
        <taxon>Bacteria</taxon>
        <taxon>Pseudomonadati</taxon>
        <taxon>Bacteroidota</taxon>
        <taxon>Flavobacteriia</taxon>
        <taxon>Flavobacteriales</taxon>
        <taxon>Flavobacteriaceae</taxon>
        <taxon>Croceibacter</taxon>
    </lineage>
</organism>
<gene>
    <name evidence="7" type="primary">trmH</name>
    <name evidence="9" type="ordered locus">CA2559_11883</name>
</gene>
<feature type="binding site" evidence="7">
    <location>
        <position position="122"/>
    </location>
    <ligand>
        <name>S-adenosyl-L-methionine</name>
        <dbReference type="ChEBI" id="CHEBI:59789"/>
    </ligand>
</feature>
<dbReference type="HOGENOM" id="CLU_021322_4_1_10"/>
<dbReference type="GO" id="GO:0002938">
    <property type="term" value="P:tRNA guanine ribose methylation"/>
    <property type="evidence" value="ECO:0007669"/>
    <property type="project" value="UniProtKB-UniRule"/>
</dbReference>
<dbReference type="InterPro" id="IPR001537">
    <property type="entry name" value="SpoU_MeTrfase"/>
</dbReference>
<dbReference type="STRING" id="216432.CA2559_11883"/>
<evidence type="ECO:0000256" key="2">
    <source>
        <dbReference type="ARBA" id="ARBA00022603"/>
    </source>
</evidence>
<name>A3UA99_CROAH</name>
<evidence type="ECO:0000313" key="9">
    <source>
        <dbReference type="EMBL" id="EAP86735.1"/>
    </source>
</evidence>
<evidence type="ECO:0000256" key="5">
    <source>
        <dbReference type="ARBA" id="ARBA00022694"/>
    </source>
</evidence>
<dbReference type="PANTHER" id="PTHR43453:SF1">
    <property type="entry name" value="TRNA_RRNA METHYLTRANSFERASE SPOU TYPE DOMAIN-CONTAINING PROTEIN"/>
    <property type="match status" value="1"/>
</dbReference>
<keyword evidence="10" id="KW-1185">Reference proteome</keyword>
<dbReference type="KEGG" id="cat:CA2559_11883"/>
<dbReference type="EC" id="2.1.1.34" evidence="7"/>
<evidence type="ECO:0000259" key="8">
    <source>
        <dbReference type="Pfam" id="PF00588"/>
    </source>
</evidence>
<accession>A3UA99</accession>
<comment type="similarity">
    <text evidence="7">Belongs to the class IV-like SAM-binding methyltransferase superfamily. RNA methyltransferase TrmH family.</text>
</comment>
<dbReference type="GO" id="GO:0000049">
    <property type="term" value="F:tRNA binding"/>
    <property type="evidence" value="ECO:0007669"/>
    <property type="project" value="UniProtKB-UniRule"/>
</dbReference>
<comment type="caution">
    <text evidence="7">Lacks conserved residue(s) required for the propagation of feature annotation.</text>
</comment>
<evidence type="ECO:0000256" key="7">
    <source>
        <dbReference type="HAMAP-Rule" id="MF_02060"/>
    </source>
</evidence>